<keyword evidence="10" id="KW-1185">Reference proteome</keyword>
<evidence type="ECO:0000313" key="10">
    <source>
        <dbReference type="Proteomes" id="UP001139031"/>
    </source>
</evidence>
<feature type="compositionally biased region" description="Basic and acidic residues" evidence="7">
    <location>
        <begin position="116"/>
        <end position="131"/>
    </location>
</feature>
<dbReference type="SMART" id="SM00028">
    <property type="entry name" value="TPR"/>
    <property type="match status" value="3"/>
</dbReference>
<dbReference type="PROSITE" id="PS50005">
    <property type="entry name" value="TPR"/>
    <property type="match status" value="1"/>
</dbReference>
<keyword evidence="5" id="KW-0802">TPR repeat</keyword>
<evidence type="ECO:0000259" key="8">
    <source>
        <dbReference type="PROSITE" id="PS50011"/>
    </source>
</evidence>
<dbReference type="SUPFAM" id="SSF56112">
    <property type="entry name" value="Protein kinase-like (PK-like)"/>
    <property type="match status" value="1"/>
</dbReference>
<evidence type="ECO:0000256" key="6">
    <source>
        <dbReference type="PROSITE-ProRule" id="PRU10141"/>
    </source>
</evidence>
<evidence type="ECO:0000256" key="2">
    <source>
        <dbReference type="ARBA" id="ARBA00022741"/>
    </source>
</evidence>
<dbReference type="RefSeq" id="WP_224189466.1">
    <property type="nucleotide sequence ID" value="NZ_JAIRAU010000001.1"/>
</dbReference>
<dbReference type="InterPro" id="IPR000719">
    <property type="entry name" value="Prot_kinase_dom"/>
</dbReference>
<dbReference type="Proteomes" id="UP001139031">
    <property type="component" value="Unassembled WGS sequence"/>
</dbReference>
<dbReference type="PANTHER" id="PTHR43289">
    <property type="entry name" value="MITOGEN-ACTIVATED PROTEIN KINASE KINASE KINASE 20-RELATED"/>
    <property type="match status" value="1"/>
</dbReference>
<dbReference type="Pfam" id="PF00069">
    <property type="entry name" value="Pkinase"/>
    <property type="match status" value="1"/>
</dbReference>
<keyword evidence="4 6" id="KW-0067">ATP-binding</keyword>
<protein>
    <submittedName>
        <fullName evidence="9">Protein kinase</fullName>
    </submittedName>
</protein>
<dbReference type="Pfam" id="PF14559">
    <property type="entry name" value="TPR_19"/>
    <property type="match status" value="1"/>
</dbReference>
<dbReference type="EMBL" id="JAIRAU010000001">
    <property type="protein sequence ID" value="MBZ5707703.1"/>
    <property type="molecule type" value="Genomic_DNA"/>
</dbReference>
<feature type="binding site" evidence="6">
    <location>
        <position position="193"/>
    </location>
    <ligand>
        <name>ATP</name>
        <dbReference type="ChEBI" id="CHEBI:30616"/>
    </ligand>
</feature>
<name>A0ABS7THK4_9BACT</name>
<dbReference type="SUPFAM" id="SSF48452">
    <property type="entry name" value="TPR-like"/>
    <property type="match status" value="1"/>
</dbReference>
<feature type="region of interest" description="Disordered" evidence="7">
    <location>
        <begin position="109"/>
        <end position="135"/>
    </location>
</feature>
<dbReference type="InterPro" id="IPR008271">
    <property type="entry name" value="Ser/Thr_kinase_AS"/>
</dbReference>
<feature type="compositionally biased region" description="Pro residues" evidence="7">
    <location>
        <begin position="39"/>
        <end position="57"/>
    </location>
</feature>
<keyword evidence="1" id="KW-0808">Transferase</keyword>
<reference evidence="9" key="1">
    <citation type="submission" date="2021-08" db="EMBL/GenBank/DDBJ databases">
        <authorList>
            <person name="Stevens D.C."/>
        </authorList>
    </citation>
    <scope>NUCLEOTIDE SEQUENCE</scope>
    <source>
        <strain evidence="9">DSM 53165</strain>
    </source>
</reference>
<evidence type="ECO:0000256" key="4">
    <source>
        <dbReference type="ARBA" id="ARBA00022840"/>
    </source>
</evidence>
<evidence type="ECO:0000256" key="5">
    <source>
        <dbReference type="PROSITE-ProRule" id="PRU00339"/>
    </source>
</evidence>
<feature type="compositionally biased region" description="Basic and acidic residues" evidence="7">
    <location>
        <begin position="1"/>
        <end position="18"/>
    </location>
</feature>
<feature type="domain" description="Protein kinase" evidence="8">
    <location>
        <begin position="164"/>
        <end position="428"/>
    </location>
</feature>
<dbReference type="CDD" id="cd14014">
    <property type="entry name" value="STKc_PknB_like"/>
    <property type="match status" value="1"/>
</dbReference>
<dbReference type="Gene3D" id="1.10.510.10">
    <property type="entry name" value="Transferase(Phosphotransferase) domain 1"/>
    <property type="match status" value="1"/>
</dbReference>
<accession>A0ABS7THK4</accession>
<evidence type="ECO:0000256" key="3">
    <source>
        <dbReference type="ARBA" id="ARBA00022777"/>
    </source>
</evidence>
<dbReference type="InterPro" id="IPR017441">
    <property type="entry name" value="Protein_kinase_ATP_BS"/>
</dbReference>
<evidence type="ECO:0000256" key="1">
    <source>
        <dbReference type="ARBA" id="ARBA00022679"/>
    </source>
</evidence>
<feature type="region of interest" description="Disordered" evidence="7">
    <location>
        <begin position="1"/>
        <end position="72"/>
    </location>
</feature>
<dbReference type="Gene3D" id="3.30.200.20">
    <property type="entry name" value="Phosphorylase Kinase, domain 1"/>
    <property type="match status" value="1"/>
</dbReference>
<feature type="repeat" description="TPR" evidence="5">
    <location>
        <begin position="788"/>
        <end position="821"/>
    </location>
</feature>
<dbReference type="PANTHER" id="PTHR43289:SF6">
    <property type="entry name" value="SERINE_THREONINE-PROTEIN KINASE NEKL-3"/>
    <property type="match status" value="1"/>
</dbReference>
<organism evidence="9 10">
    <name type="scientific">Nannocystis pusilla</name>
    <dbReference type="NCBI Taxonomy" id="889268"/>
    <lineage>
        <taxon>Bacteria</taxon>
        <taxon>Pseudomonadati</taxon>
        <taxon>Myxococcota</taxon>
        <taxon>Polyangia</taxon>
        <taxon>Nannocystales</taxon>
        <taxon>Nannocystaceae</taxon>
        <taxon>Nannocystis</taxon>
    </lineage>
</organism>
<evidence type="ECO:0000313" key="9">
    <source>
        <dbReference type="EMBL" id="MBZ5707703.1"/>
    </source>
</evidence>
<dbReference type="SMART" id="SM00220">
    <property type="entry name" value="S_TKc"/>
    <property type="match status" value="1"/>
</dbReference>
<proteinExistence type="predicted"/>
<keyword evidence="2 6" id="KW-0547">Nucleotide-binding</keyword>
<gene>
    <name evidence="9" type="ORF">K7C98_00430</name>
</gene>
<dbReference type="PROSITE" id="PS00108">
    <property type="entry name" value="PROTEIN_KINASE_ST"/>
    <property type="match status" value="1"/>
</dbReference>
<sequence length="869" mass="94000">MADEGAEKGRGQGDDKGRTVFGIGLPASVQAATRQATAPSPPPPAVAPPRPAPPVKVPPRAVAHDDDDDTMRDVRDLTRDDKRVVEAKHTIVAKPGQFIGAAAAQTAERQVTSDHTVPDIRAHTGGKRDTGEFTPPTIANADTHLELRTPIKLTAGKPIPGTRYKLLRWLGEGGMGVVYEAEHIDIERRVALKILRAELSLRSDTAQVFRDEARAATRAGSKNIVEIFDFGELPDGRLFFCMELLSGVDLASLVETELEFARLIAVLRQVSRGLGMAHKAGIVHRDIKPENIILVTHEGRRDMVKIVDFGVSAMLSADRGAGPIAGTPAYMPPEQINNTEFDGRLDMYAIGCVMYELLVGHPPFVDDNLAEVLLAHINRAPPLPSQIKPERNIPKALEDVVMRCLAKSPGDRYANMAEFEAALCEAQIAARITTEWDDLPLPDIDPERRASLLARMPGQQTELAHKRRWLLPAAAAVGAAVVTAVVLMLTSAPEVTPEEQEQIESLSRTARQAASIGHYVNLPEDGGPTALLKVKELEAVEGNGQRIADERGEELRKEFSNQLLTIGDKFWETEGTRALSRDYYAWALAFDPHSERALTRAARSQAEIADYVKRAEAGTLSPGEKVSGEIAVAMIQPDEVKREASMKKAIAKARTEAPLSAQTALLEVARGAGVDVEPEAAPPPKTKEPAPEAAPPKQEDPPEIEPDPVEPPPEATAKQAPKAGKGGGKKKGEQDDPGDDELPDAPVKRDPAKATEIAGQGKTALASGRRDEAESLFNQAISYDRRNAEALIGLSDIYFDRGSADKAQRFAEKAVAVAPNNGSYRLKLGDAYYNALRYRDALLQYEKAQELGDAKAAQRIAKVKTKLGG</sequence>
<dbReference type="InterPro" id="IPR011009">
    <property type="entry name" value="Kinase-like_dom_sf"/>
</dbReference>
<dbReference type="GO" id="GO:0016301">
    <property type="term" value="F:kinase activity"/>
    <property type="evidence" value="ECO:0007669"/>
    <property type="project" value="UniProtKB-KW"/>
</dbReference>
<evidence type="ECO:0000256" key="7">
    <source>
        <dbReference type="SAM" id="MobiDB-lite"/>
    </source>
</evidence>
<dbReference type="PROSITE" id="PS50011">
    <property type="entry name" value="PROTEIN_KINASE_DOM"/>
    <property type="match status" value="1"/>
</dbReference>
<keyword evidence="3 9" id="KW-0418">Kinase</keyword>
<dbReference type="InterPro" id="IPR011990">
    <property type="entry name" value="TPR-like_helical_dom_sf"/>
</dbReference>
<dbReference type="Gene3D" id="1.25.40.10">
    <property type="entry name" value="Tetratricopeptide repeat domain"/>
    <property type="match status" value="1"/>
</dbReference>
<comment type="caution">
    <text evidence="9">The sequence shown here is derived from an EMBL/GenBank/DDBJ whole genome shotgun (WGS) entry which is preliminary data.</text>
</comment>
<feature type="region of interest" description="Disordered" evidence="7">
    <location>
        <begin position="675"/>
        <end position="771"/>
    </location>
</feature>
<dbReference type="PROSITE" id="PS00107">
    <property type="entry name" value="PROTEIN_KINASE_ATP"/>
    <property type="match status" value="1"/>
</dbReference>
<dbReference type="InterPro" id="IPR019734">
    <property type="entry name" value="TPR_rpt"/>
</dbReference>